<reference evidence="4" key="1">
    <citation type="submission" date="2017-02" db="UniProtKB">
        <authorList>
            <consortium name="WormBaseParasite"/>
        </authorList>
    </citation>
    <scope>IDENTIFICATION</scope>
</reference>
<evidence type="ECO:0000313" key="3">
    <source>
        <dbReference type="Proteomes" id="UP000271162"/>
    </source>
</evidence>
<accession>A0A0N4XYX5</accession>
<dbReference type="Proteomes" id="UP000271162">
    <property type="component" value="Unassembled WGS sequence"/>
</dbReference>
<protein>
    <submittedName>
        <fullName evidence="2 4">Uncharacterized protein</fullName>
    </submittedName>
</protein>
<dbReference type="EMBL" id="UYSL01019990">
    <property type="protein sequence ID" value="VDL71913.1"/>
    <property type="molecule type" value="Genomic_DNA"/>
</dbReference>
<evidence type="ECO:0000256" key="1">
    <source>
        <dbReference type="SAM" id="MobiDB-lite"/>
    </source>
</evidence>
<organism evidence="4">
    <name type="scientific">Nippostrongylus brasiliensis</name>
    <name type="common">Rat hookworm</name>
    <dbReference type="NCBI Taxonomy" id="27835"/>
    <lineage>
        <taxon>Eukaryota</taxon>
        <taxon>Metazoa</taxon>
        <taxon>Ecdysozoa</taxon>
        <taxon>Nematoda</taxon>
        <taxon>Chromadorea</taxon>
        <taxon>Rhabditida</taxon>
        <taxon>Rhabditina</taxon>
        <taxon>Rhabditomorpha</taxon>
        <taxon>Strongyloidea</taxon>
        <taxon>Heligmosomidae</taxon>
        <taxon>Nippostrongylus</taxon>
    </lineage>
</organism>
<reference evidence="2 3" key="2">
    <citation type="submission" date="2018-11" db="EMBL/GenBank/DDBJ databases">
        <authorList>
            <consortium name="Pathogen Informatics"/>
        </authorList>
    </citation>
    <scope>NUCLEOTIDE SEQUENCE [LARGE SCALE GENOMIC DNA]</scope>
</reference>
<name>A0A0N4XYX5_NIPBR</name>
<feature type="region of interest" description="Disordered" evidence="1">
    <location>
        <begin position="43"/>
        <end position="73"/>
    </location>
</feature>
<proteinExistence type="predicted"/>
<gene>
    <name evidence="2" type="ORF">NBR_LOCUS8324</name>
</gene>
<evidence type="ECO:0000313" key="4">
    <source>
        <dbReference type="WBParaSite" id="NBR_0000832301-mRNA-1"/>
    </source>
</evidence>
<dbReference type="AlphaFoldDB" id="A0A0N4XYX5"/>
<evidence type="ECO:0000313" key="2">
    <source>
        <dbReference type="EMBL" id="VDL71913.1"/>
    </source>
</evidence>
<dbReference type="WBParaSite" id="NBR_0000832301-mRNA-1">
    <property type="protein sequence ID" value="NBR_0000832301-mRNA-1"/>
    <property type="gene ID" value="NBR_0000832301"/>
</dbReference>
<keyword evidence="3" id="KW-1185">Reference proteome</keyword>
<sequence>MFQNEIHRIHTVNGGRFCRHETYTGLQSCGGDHRRCRGGEAAERGEAQQCRPSEAFTHHQRRHGRNSKAPSQSFRVHVLHDARNRSQALQQSQPKSFRTMYLNSTIVTAKETAEIAQRERLRFGRHTEGGGRGRLCLTTSTNLVGQRRLSDVNRGYRNRHPLQYHHAIL</sequence>